<evidence type="ECO:0000313" key="12">
    <source>
        <dbReference type="EMBL" id="OXA56957.1"/>
    </source>
</evidence>
<organism evidence="12 13">
    <name type="scientific">Folsomia candida</name>
    <name type="common">Springtail</name>
    <dbReference type="NCBI Taxonomy" id="158441"/>
    <lineage>
        <taxon>Eukaryota</taxon>
        <taxon>Metazoa</taxon>
        <taxon>Ecdysozoa</taxon>
        <taxon>Arthropoda</taxon>
        <taxon>Hexapoda</taxon>
        <taxon>Collembola</taxon>
        <taxon>Entomobryomorpha</taxon>
        <taxon>Isotomoidea</taxon>
        <taxon>Isotomidae</taxon>
        <taxon>Proisotominae</taxon>
        <taxon>Folsomia</taxon>
    </lineage>
</organism>
<comment type="caution">
    <text evidence="12">The sequence shown here is derived from an EMBL/GenBank/DDBJ whole genome shotgun (WGS) entry which is preliminary data.</text>
</comment>
<proteinExistence type="inferred from homology"/>
<evidence type="ECO:0000313" key="13">
    <source>
        <dbReference type="Proteomes" id="UP000198287"/>
    </source>
</evidence>
<feature type="signal peptide" evidence="10">
    <location>
        <begin position="1"/>
        <end position="22"/>
    </location>
</feature>
<evidence type="ECO:0000256" key="10">
    <source>
        <dbReference type="SAM" id="SignalP"/>
    </source>
</evidence>
<dbReference type="EMBL" id="LNIX01000003">
    <property type="protein sequence ID" value="OXA56957.1"/>
    <property type="molecule type" value="Genomic_DNA"/>
</dbReference>
<dbReference type="SUPFAM" id="SSF57501">
    <property type="entry name" value="Cystine-knot cytokines"/>
    <property type="match status" value="1"/>
</dbReference>
<feature type="chain" id="PRO_5011968541" evidence="10">
    <location>
        <begin position="23"/>
        <end position="479"/>
    </location>
</feature>
<evidence type="ECO:0000256" key="6">
    <source>
        <dbReference type="ARBA" id="ARBA00023157"/>
    </source>
</evidence>
<dbReference type="PANTHER" id="PTHR11848:SF310">
    <property type="entry name" value="PROTEIN 60A-RELATED"/>
    <property type="match status" value="1"/>
</dbReference>
<dbReference type="GO" id="GO:0008083">
    <property type="term" value="F:growth factor activity"/>
    <property type="evidence" value="ECO:0007669"/>
    <property type="project" value="UniProtKB-KW"/>
</dbReference>
<dbReference type="InterPro" id="IPR015615">
    <property type="entry name" value="TGF-beta-rel"/>
</dbReference>
<sequence length="479" mass="54420">MHWNSKCVTMASVPNILRVLSAFLIIQSLSFHGEAAGAKRSKTPSGLYVDDGKGHTVLTQKFSKKDVREISYDILNIMGFNHRPHPHLVDKASPASQFLLEVYNSMGNEVDVDLSNGEHGRRQNWRGSSHLKNLSWSEFNVDQTDVDAIKRADAIISFVNRGHRFSDRLKQFAEDKQFWFDVSEVSDLDLVLGAELRIWKRTLAGKNDPPNDVNADPTSEIFRVSVHQVSPGADDRSFELTELDEIMTAKWEQGWLRFNVTSAFRKWIHRPSDNLGLVISTKNFLEGTEVPMLKSGLATIMDPEEHQPFLVSFLESPESHKAEKAHRRRPSRVTRSAETGGANRQKRNKKTKKARTYDFPDVLDRPKSCQMGMLYVNFEDLGWKDWVIAPGKLDSWNLIYGFIAYYCHGECSFPLTASMNATNHAIVSTLVHTYYPMEYPKPSCSPVKLGSISMLYYDDLSNVTVKKYKDMVIKSCGCK</sequence>
<reference evidence="12 13" key="1">
    <citation type="submission" date="2015-12" db="EMBL/GenBank/DDBJ databases">
        <title>The genome of Folsomia candida.</title>
        <authorList>
            <person name="Faddeeva A."/>
            <person name="Derks M.F."/>
            <person name="Anvar Y."/>
            <person name="Smit S."/>
            <person name="Van Straalen N."/>
            <person name="Roelofs D."/>
        </authorList>
    </citation>
    <scope>NUCLEOTIDE SEQUENCE [LARGE SCALE GENOMIC DNA]</scope>
    <source>
        <strain evidence="12 13">VU population</strain>
        <tissue evidence="12">Whole body</tissue>
    </source>
</reference>
<dbReference type="FunFam" id="2.10.90.10:FF:000001">
    <property type="entry name" value="Bone morphogenetic protein 4"/>
    <property type="match status" value="1"/>
</dbReference>
<dbReference type="Gene3D" id="2.10.90.10">
    <property type="entry name" value="Cystine-knot cytokines"/>
    <property type="match status" value="1"/>
</dbReference>
<comment type="subcellular location">
    <subcellularLocation>
        <location evidence="1">Secreted</location>
    </subcellularLocation>
</comment>
<gene>
    <name evidence="12" type="ORF">Fcan01_08283</name>
</gene>
<dbReference type="PROSITE" id="PS51362">
    <property type="entry name" value="TGF_BETA_2"/>
    <property type="match status" value="1"/>
</dbReference>
<evidence type="ECO:0000256" key="8">
    <source>
        <dbReference type="RuleBase" id="RU000354"/>
    </source>
</evidence>
<evidence type="ECO:0000256" key="3">
    <source>
        <dbReference type="ARBA" id="ARBA00022525"/>
    </source>
</evidence>
<dbReference type="OrthoDB" id="5987191at2759"/>
<dbReference type="Proteomes" id="UP000198287">
    <property type="component" value="Unassembled WGS sequence"/>
</dbReference>
<evidence type="ECO:0000256" key="4">
    <source>
        <dbReference type="ARBA" id="ARBA00022729"/>
    </source>
</evidence>
<feature type="domain" description="TGF-beta family profile" evidence="11">
    <location>
        <begin position="344"/>
        <end position="479"/>
    </location>
</feature>
<feature type="compositionally biased region" description="Basic residues" evidence="9">
    <location>
        <begin position="323"/>
        <end position="332"/>
    </location>
</feature>
<dbReference type="InterPro" id="IPR001839">
    <property type="entry name" value="TGF-b_C"/>
</dbReference>
<keyword evidence="7" id="KW-0325">Glycoprotein</keyword>
<evidence type="ECO:0000256" key="5">
    <source>
        <dbReference type="ARBA" id="ARBA00023030"/>
    </source>
</evidence>
<dbReference type="Pfam" id="PF00688">
    <property type="entry name" value="TGFb_propeptide"/>
    <property type="match status" value="1"/>
</dbReference>
<dbReference type="GO" id="GO:0005615">
    <property type="term" value="C:extracellular space"/>
    <property type="evidence" value="ECO:0007669"/>
    <property type="project" value="TreeGrafter"/>
</dbReference>
<evidence type="ECO:0000256" key="7">
    <source>
        <dbReference type="ARBA" id="ARBA00023180"/>
    </source>
</evidence>
<keyword evidence="3" id="KW-0964">Secreted</keyword>
<dbReference type="OMA" id="YKECANQ"/>
<accession>A0A226EIL5</accession>
<dbReference type="InterPro" id="IPR029034">
    <property type="entry name" value="Cystine-knot_cytokine"/>
</dbReference>
<keyword evidence="4 10" id="KW-0732">Signal</keyword>
<evidence type="ECO:0000259" key="11">
    <source>
        <dbReference type="PROSITE" id="PS51362"/>
    </source>
</evidence>
<evidence type="ECO:0000256" key="9">
    <source>
        <dbReference type="SAM" id="MobiDB-lite"/>
    </source>
</evidence>
<dbReference type="GO" id="GO:0005125">
    <property type="term" value="F:cytokine activity"/>
    <property type="evidence" value="ECO:0007669"/>
    <property type="project" value="TreeGrafter"/>
</dbReference>
<protein>
    <submittedName>
        <fullName evidence="12">Bone morphogenetic protein 7</fullName>
    </submittedName>
</protein>
<keyword evidence="6" id="KW-1015">Disulfide bond</keyword>
<feature type="compositionally biased region" description="Basic residues" evidence="9">
    <location>
        <begin position="344"/>
        <end position="354"/>
    </location>
</feature>
<feature type="region of interest" description="Disordered" evidence="9">
    <location>
        <begin position="318"/>
        <end position="355"/>
    </location>
</feature>
<evidence type="ECO:0000256" key="2">
    <source>
        <dbReference type="ARBA" id="ARBA00006656"/>
    </source>
</evidence>
<dbReference type="AlphaFoldDB" id="A0A226EIL5"/>
<dbReference type="PANTHER" id="PTHR11848">
    <property type="entry name" value="TGF-BETA FAMILY"/>
    <property type="match status" value="1"/>
</dbReference>
<dbReference type="Gene3D" id="2.60.120.970">
    <property type="match status" value="1"/>
</dbReference>
<dbReference type="CDD" id="cd13761">
    <property type="entry name" value="TGF_beta_BMP5_like"/>
    <property type="match status" value="1"/>
</dbReference>
<dbReference type="STRING" id="158441.A0A226EIL5"/>
<comment type="similarity">
    <text evidence="2 8">Belongs to the TGF-beta family.</text>
</comment>
<dbReference type="InterPro" id="IPR001111">
    <property type="entry name" value="TGF-b_propeptide"/>
</dbReference>
<dbReference type="SMART" id="SM00204">
    <property type="entry name" value="TGFB"/>
    <property type="match status" value="1"/>
</dbReference>
<keyword evidence="13" id="KW-1185">Reference proteome</keyword>
<name>A0A226EIL5_FOLCA</name>
<dbReference type="Pfam" id="PF00019">
    <property type="entry name" value="TGF_beta"/>
    <property type="match status" value="1"/>
</dbReference>
<evidence type="ECO:0000256" key="1">
    <source>
        <dbReference type="ARBA" id="ARBA00004613"/>
    </source>
</evidence>
<keyword evidence="5 8" id="KW-0339">Growth factor</keyword>